<keyword evidence="4 8" id="KW-0106">Calcium</keyword>
<feature type="binding site" evidence="8">
    <location>
        <position position="463"/>
    </location>
    <ligand>
        <name>Ca(2+)</name>
        <dbReference type="ChEBI" id="CHEBI:29108"/>
    </ligand>
</feature>
<feature type="domain" description="Transglutaminase-like" evidence="9">
    <location>
        <begin position="323"/>
        <end position="424"/>
    </location>
</feature>
<feature type="binding site" evidence="8">
    <location>
        <position position="461"/>
    </location>
    <ligand>
        <name>Ca(2+)</name>
        <dbReference type="ChEBI" id="CHEBI:29108"/>
    </ligand>
</feature>
<dbReference type="SUPFAM" id="SSF49309">
    <property type="entry name" value="Transglutaminase, two C-terminal domains"/>
    <property type="match status" value="2"/>
</dbReference>
<dbReference type="InterPro" id="IPR036985">
    <property type="entry name" value="Transglutaminase-like_sf"/>
</dbReference>
<evidence type="ECO:0000313" key="10">
    <source>
        <dbReference type="EMBL" id="ADX99580.1"/>
    </source>
</evidence>
<protein>
    <recommendedName>
        <fullName evidence="6">protein-glutamine gamma-glutamyltransferase</fullName>
        <ecNumber evidence="6">2.3.2.13</ecNumber>
    </recommendedName>
</protein>
<dbReference type="InterPro" id="IPR036238">
    <property type="entry name" value="Transglutaminase_C_sf"/>
</dbReference>
<dbReference type="InterPro" id="IPR002931">
    <property type="entry name" value="Transglutaminase-like"/>
</dbReference>
<proteinExistence type="evidence at transcript level"/>
<keyword evidence="3 8" id="KW-0479">Metal-binding</keyword>
<comment type="cofactor">
    <cofactor evidence="8">
        <name>Ca(2+)</name>
        <dbReference type="ChEBI" id="CHEBI:29108"/>
    </cofactor>
    <text evidence="8">Binds 1 Ca(2+) ion per subunit.</text>
</comment>
<dbReference type="SUPFAM" id="SSF81296">
    <property type="entry name" value="E set domains"/>
    <property type="match status" value="1"/>
</dbReference>
<dbReference type="InterPro" id="IPR023608">
    <property type="entry name" value="Transglutaminase_animal"/>
</dbReference>
<evidence type="ECO:0000256" key="1">
    <source>
        <dbReference type="ARBA" id="ARBA00005968"/>
    </source>
</evidence>
<dbReference type="InterPro" id="IPR014756">
    <property type="entry name" value="Ig_E-set"/>
</dbReference>
<dbReference type="InterPro" id="IPR038765">
    <property type="entry name" value="Papain-like_cys_pep_sf"/>
</dbReference>
<dbReference type="PANTHER" id="PTHR11590">
    <property type="entry name" value="PROTEIN-GLUTAMINE GAMMA-GLUTAMYLTRANSFERASE"/>
    <property type="match status" value="1"/>
</dbReference>
<dbReference type="InterPro" id="IPR013783">
    <property type="entry name" value="Ig-like_fold"/>
</dbReference>
<dbReference type="InterPro" id="IPR001102">
    <property type="entry name" value="Transglutaminase_N"/>
</dbReference>
<name>F1JZV5_MACRS</name>
<evidence type="ECO:0000256" key="6">
    <source>
        <dbReference type="ARBA" id="ARBA00024222"/>
    </source>
</evidence>
<evidence type="ECO:0000256" key="4">
    <source>
        <dbReference type="ARBA" id="ARBA00022837"/>
    </source>
</evidence>
<dbReference type="InterPro" id="IPR050779">
    <property type="entry name" value="Transglutaminase"/>
</dbReference>
<evidence type="ECO:0000256" key="8">
    <source>
        <dbReference type="PIRSR" id="PIRSR000459-2"/>
    </source>
</evidence>
<reference evidence="10" key="2">
    <citation type="submission" date="2011-02" db="EMBL/GenBank/DDBJ databases">
        <authorList>
            <person name="Cheng W.T."/>
        </authorList>
    </citation>
    <scope>NUCLEOTIDE SEQUENCE</scope>
</reference>
<dbReference type="FunFam" id="3.90.260.10:FF:000001">
    <property type="entry name" value="Protein-glutamine gamma-glutamyltransferase 2"/>
    <property type="match status" value="1"/>
</dbReference>
<feature type="active site" evidence="7">
    <location>
        <position position="421"/>
    </location>
</feature>
<dbReference type="PIRSF" id="PIRSF000459">
    <property type="entry name" value="TGM_EBP42"/>
    <property type="match status" value="1"/>
</dbReference>
<dbReference type="Gene3D" id="2.60.40.10">
    <property type="entry name" value="Immunoglobulins"/>
    <property type="match status" value="3"/>
</dbReference>
<evidence type="ECO:0000259" key="9">
    <source>
        <dbReference type="SMART" id="SM00460"/>
    </source>
</evidence>
<evidence type="ECO:0000256" key="3">
    <source>
        <dbReference type="ARBA" id="ARBA00022723"/>
    </source>
</evidence>
<dbReference type="SUPFAM" id="SSF54001">
    <property type="entry name" value="Cysteine proteinases"/>
    <property type="match status" value="1"/>
</dbReference>
<comment type="similarity">
    <text evidence="1">Belongs to the transglutaminase superfamily. Transglutaminase family.</text>
</comment>
<dbReference type="Pfam" id="PF01841">
    <property type="entry name" value="Transglut_core"/>
    <property type="match status" value="1"/>
</dbReference>
<gene>
    <name evidence="10" type="primary">TG</name>
</gene>
<dbReference type="GO" id="GO:0046872">
    <property type="term" value="F:metal ion binding"/>
    <property type="evidence" value="ECO:0007669"/>
    <property type="project" value="UniProtKB-KW"/>
</dbReference>
<dbReference type="EMBL" id="JF309296">
    <property type="protein sequence ID" value="ADX99580.1"/>
    <property type="molecule type" value="mRNA"/>
</dbReference>
<dbReference type="Pfam" id="PF00927">
    <property type="entry name" value="Transglut_C"/>
    <property type="match status" value="1"/>
</dbReference>
<dbReference type="GO" id="GO:0003810">
    <property type="term" value="F:protein-glutamine gamma-glutamyltransferase activity"/>
    <property type="evidence" value="ECO:0007669"/>
    <property type="project" value="UniProtKB-EC"/>
</dbReference>
<dbReference type="InterPro" id="IPR008958">
    <property type="entry name" value="Transglutaminase_C"/>
</dbReference>
<dbReference type="PANTHER" id="PTHR11590:SF40">
    <property type="entry name" value="HEMOCYTE PROTEIN-GLUTAMINE GAMMA-GLUTAMYLTRANSFERASE-LIKE PROTEIN"/>
    <property type="match status" value="1"/>
</dbReference>
<keyword evidence="5" id="KW-0012">Acyltransferase</keyword>
<evidence type="ECO:0000256" key="2">
    <source>
        <dbReference type="ARBA" id="ARBA00022679"/>
    </source>
</evidence>
<feature type="binding site" evidence="8">
    <location>
        <position position="525"/>
    </location>
    <ligand>
        <name>Ca(2+)</name>
        <dbReference type="ChEBI" id="CHEBI:29108"/>
    </ligand>
</feature>
<dbReference type="EC" id="2.3.2.13" evidence="6"/>
<accession>F1JZV5</accession>
<organism evidence="10">
    <name type="scientific">Macrobrachium rosenbergii</name>
    <name type="common">Giant fresh water prawn</name>
    <dbReference type="NCBI Taxonomy" id="79674"/>
    <lineage>
        <taxon>Eukaryota</taxon>
        <taxon>Metazoa</taxon>
        <taxon>Ecdysozoa</taxon>
        <taxon>Arthropoda</taxon>
        <taxon>Crustacea</taxon>
        <taxon>Multicrustacea</taxon>
        <taxon>Malacostraca</taxon>
        <taxon>Eumalacostraca</taxon>
        <taxon>Eucarida</taxon>
        <taxon>Decapoda</taxon>
        <taxon>Pleocyemata</taxon>
        <taxon>Caridea</taxon>
        <taxon>Palaemonoidea</taxon>
        <taxon>Palaemonidae</taxon>
        <taxon>Macrobrachium</taxon>
    </lineage>
</organism>
<feature type="active site" evidence="7">
    <location>
        <position position="331"/>
    </location>
</feature>
<dbReference type="SMART" id="SM00460">
    <property type="entry name" value="TGc"/>
    <property type="match status" value="1"/>
</dbReference>
<dbReference type="Gene3D" id="3.90.260.10">
    <property type="entry name" value="Transglutaminase-like"/>
    <property type="match status" value="1"/>
</dbReference>
<dbReference type="AlphaFoldDB" id="F1JZV5"/>
<evidence type="ECO:0000256" key="5">
    <source>
        <dbReference type="ARBA" id="ARBA00023315"/>
    </source>
</evidence>
<reference evidence="10" key="1">
    <citation type="journal article" date="2011" name="Fish Shellfish Immunol.">
        <title>Identification and cloning of a transglutaminase from giant freshwater prawn, Macrobrachium rosenbergii, and its transcription during pathogen infection and moulting.</title>
        <authorList>
            <person name="Liu C.H."/>
            <person name="Chang C.C."/>
            <person name="Chiu Y.C."/>
            <person name="Cheng W."/>
            <person name="Yeh M.S."/>
        </authorList>
    </citation>
    <scope>NUCLEOTIDE SEQUENCE</scope>
</reference>
<feature type="binding site" evidence="8">
    <location>
        <position position="520"/>
    </location>
    <ligand>
        <name>Ca(2+)</name>
        <dbReference type="ChEBI" id="CHEBI:29108"/>
    </ligand>
</feature>
<evidence type="ECO:0000256" key="7">
    <source>
        <dbReference type="PIRSR" id="PIRSR000459-1"/>
    </source>
</evidence>
<dbReference type="Pfam" id="PF00868">
    <property type="entry name" value="Transglut_N"/>
    <property type="match status" value="1"/>
</dbReference>
<keyword evidence="2" id="KW-0808">Transferase</keyword>
<sequence length="778" mass="87675">MAFIDNVSDWFESLADRFRRENDELRREDRENELINETNEIANDATDASQPAKILSVDFKAKENAANHHCEKYELLERRKDVSVLRRGGTFLITVTFNKTVDLKKQHQLKIYMSFGPRPNTQNGTQAVMTVSGKMMFDKNHEIWDVRVDEKSPTSATLEIQIPTEAPVGLWSTAFELADRGDKDGASRHLMRSEQMTYILFNPWNENDYTYMAEEPKREEYILNDVGKVWIGSYPTARGRHWVFGQFDDAVLPACILLMEKARVSPENRGDPIRVARAISRIVNSNDDNGVIMGRWDGNYEDGSPPTKWTGSIAILEQYVSTQKPVRYGQCWVFAAVVNTVCRAIGLPARVVTNLNSAHDTSGSLTIDEYFDKDGEEYRYNFTGPNPEGERDSIWNFHVWNDVWMARPDLPDGYGGWQVIDATPQETSDGVYQCGPASHEAIRQGQMHFKYDVPFVLAEVNADVVHWQVDDGAPDGFKKLSSNQFHVGKQVLTKAIGDVESGGFNKNDREDITQEYKPNEGSRAERLTLYTAARRSRAARHAFRLPSEAIEDVEFNIKDVERVPIGEDFSITVTMKNVGDANRTVTMKNVGDANRTVTSLLTASSTYYTGAKAYPITRAEGEFVLKPNETKTLSLPVKYKDYFPLLVEHAMIKLVAICNVKETSFSWVGEDKFQVIKPDMIIELTTEAVVDQPLGVRFSFSNPLSNSLTKCSLVVDAPGLVRPKTIPLSNVPSKAKMVHEMKLYPKKETNCTIVATFNSIELRDLTGCVNVTILSTEG</sequence>
<feature type="active site" evidence="7">
    <location>
        <position position="398"/>
    </location>
</feature>